<dbReference type="PATRIC" id="fig|69222.5.peg.2409"/>
<dbReference type="Proteomes" id="UP000019918">
    <property type="component" value="Unassembled WGS sequence"/>
</dbReference>
<name>A0A014MB80_9GAMM</name>
<organism evidence="1 2">
    <name type="scientific">Erwinia mallotivora</name>
    <dbReference type="NCBI Taxonomy" id="69222"/>
    <lineage>
        <taxon>Bacteria</taxon>
        <taxon>Pseudomonadati</taxon>
        <taxon>Pseudomonadota</taxon>
        <taxon>Gammaproteobacteria</taxon>
        <taxon>Enterobacterales</taxon>
        <taxon>Erwiniaceae</taxon>
        <taxon>Erwinia</taxon>
    </lineage>
</organism>
<dbReference type="CDD" id="cd14789">
    <property type="entry name" value="Tiki"/>
    <property type="match status" value="1"/>
</dbReference>
<dbReference type="PANTHER" id="PTHR40590">
    <property type="entry name" value="CYTOPLASMIC PROTEIN-RELATED"/>
    <property type="match status" value="1"/>
</dbReference>
<dbReference type="PANTHER" id="PTHR40590:SF1">
    <property type="entry name" value="CYTOPLASMIC PROTEIN"/>
    <property type="match status" value="1"/>
</dbReference>
<proteinExistence type="predicted"/>
<reference evidence="1 2" key="1">
    <citation type="submission" date="2014-02" db="EMBL/GenBank/DDBJ databases">
        <title>Draft genome of Erwinia mallotivora strain BT-MARDI, a papaya dieback pathogen.</title>
        <authorList>
            <person name="Redzuan R."/>
            <person name="Abu Bakar N."/>
            <person name="Badrun R."/>
            <person name="Mohd Raih M.F."/>
            <person name="Rozano L."/>
            <person name="Mat Amin N."/>
        </authorList>
    </citation>
    <scope>NUCLEOTIDE SEQUENCE [LARGE SCALE GENOMIC DNA]</scope>
    <source>
        <strain evidence="1 2">BT-MARDI</strain>
    </source>
</reference>
<dbReference type="OrthoDB" id="357294at2"/>
<sequence length="266" mass="29842">MAKLWRRVAFLWQKFFATGYSWPAVDITLGQRRLHLVGSIHMGTQNMVPLPRGLLLKLEQADALIVEADIATGASPFSERQQCPPLTERLTTSQLETLNRCCNEVMIEREGIDLLPAWQIALMLQAQQAQRLGLDAGCGIDYQLLKAARSQQKKVIELEGAETQLALLKALPDNGRSLLEDTLTHWHTNARLLQMMIGWWLESPPSRPQSALPATFNAGLNDILMLQRNQRWCQILQCLPPGKYVVAVGALHLYGDGNLPEMLKKT</sequence>
<dbReference type="InterPro" id="IPR002816">
    <property type="entry name" value="TraB/PrgY/GumN_fam"/>
</dbReference>
<dbReference type="Pfam" id="PF01963">
    <property type="entry name" value="TraB_PrgY_gumN"/>
    <property type="match status" value="1"/>
</dbReference>
<keyword evidence="2" id="KW-1185">Reference proteome</keyword>
<accession>A0A014MB80</accession>
<dbReference type="EMBL" id="JFHN01000046">
    <property type="protein sequence ID" value="EXU75369.1"/>
    <property type="molecule type" value="Genomic_DNA"/>
</dbReference>
<dbReference type="InterPro" id="IPR047111">
    <property type="entry name" value="YbaP-like"/>
</dbReference>
<dbReference type="AlphaFoldDB" id="A0A014MB80"/>
<evidence type="ECO:0000313" key="1">
    <source>
        <dbReference type="EMBL" id="EXU75369.1"/>
    </source>
</evidence>
<gene>
    <name evidence="1" type="ORF">BG55_11630</name>
</gene>
<evidence type="ECO:0000313" key="2">
    <source>
        <dbReference type="Proteomes" id="UP000019918"/>
    </source>
</evidence>
<protein>
    <submittedName>
        <fullName evidence="1">Conjugal transfer protein TraB</fullName>
    </submittedName>
</protein>
<comment type="caution">
    <text evidence="1">The sequence shown here is derived from an EMBL/GenBank/DDBJ whole genome shotgun (WGS) entry which is preliminary data.</text>
</comment>
<dbReference type="RefSeq" id="WP_034937512.1">
    <property type="nucleotide sequence ID" value="NZ_JFHN01000046.1"/>
</dbReference>
<dbReference type="STRING" id="69222.BG55_11630"/>